<dbReference type="EMBL" id="HBIO01031914">
    <property type="protein sequence ID" value="CAE0479609.1"/>
    <property type="molecule type" value="Transcribed_RNA"/>
</dbReference>
<evidence type="ECO:0000256" key="2">
    <source>
        <dbReference type="ARBA" id="ARBA00008184"/>
    </source>
</evidence>
<dbReference type="GO" id="GO:0003684">
    <property type="term" value="F:damaged DNA binding"/>
    <property type="evidence" value="ECO:0007669"/>
    <property type="project" value="InterPro"/>
</dbReference>
<evidence type="ECO:0000313" key="16">
    <source>
        <dbReference type="EMBL" id="CAE0479609.1"/>
    </source>
</evidence>
<dbReference type="GO" id="GO:0016829">
    <property type="term" value="F:lyase activity"/>
    <property type="evidence" value="ECO:0007669"/>
    <property type="project" value="UniProtKB-KW"/>
</dbReference>
<evidence type="ECO:0000256" key="11">
    <source>
        <dbReference type="HAMAP-Rule" id="MF_03166"/>
    </source>
</evidence>
<evidence type="ECO:0000256" key="7">
    <source>
        <dbReference type="ARBA" id="ARBA00023204"/>
    </source>
</evidence>
<dbReference type="SMART" id="SM00898">
    <property type="entry name" value="Fapy_DNA_glyco"/>
    <property type="match status" value="1"/>
</dbReference>
<dbReference type="NCBIfam" id="NF003589">
    <property type="entry name" value="PRK05254.1-2"/>
    <property type="match status" value="1"/>
</dbReference>
<keyword evidence="4 11" id="KW-0227">DNA damage</keyword>
<evidence type="ECO:0000256" key="9">
    <source>
        <dbReference type="ARBA" id="ARBA00023268"/>
    </source>
</evidence>
<feature type="region of interest" description="Disordered" evidence="13">
    <location>
        <begin position="44"/>
        <end position="66"/>
    </location>
</feature>
<dbReference type="InterPro" id="IPR005122">
    <property type="entry name" value="Uracil-DNA_glycosylase-like"/>
</dbReference>
<dbReference type="SMART" id="SM01232">
    <property type="entry name" value="H2TH"/>
    <property type="match status" value="1"/>
</dbReference>
<evidence type="ECO:0000256" key="1">
    <source>
        <dbReference type="ARBA" id="ARBA00001400"/>
    </source>
</evidence>
<dbReference type="Pfam" id="PF03167">
    <property type="entry name" value="UDG"/>
    <property type="match status" value="1"/>
</dbReference>
<dbReference type="InterPro" id="IPR035937">
    <property type="entry name" value="FPG_N"/>
</dbReference>
<keyword evidence="6" id="KW-0238">DNA-binding</keyword>
<dbReference type="PANTHER" id="PTHR11264:SF0">
    <property type="entry name" value="URACIL-DNA GLYCOSYLASE"/>
    <property type="match status" value="1"/>
</dbReference>
<feature type="active site" description="Proton acceptor" evidence="11 12">
    <location>
        <position position="500"/>
    </location>
</feature>
<dbReference type="GO" id="GO:0005634">
    <property type="term" value="C:nucleus"/>
    <property type="evidence" value="ECO:0007669"/>
    <property type="project" value="UniProtKB-SubCell"/>
</dbReference>
<dbReference type="Gene3D" id="3.20.190.10">
    <property type="entry name" value="MutM-like, N-terminal"/>
    <property type="match status" value="1"/>
</dbReference>
<evidence type="ECO:0000256" key="3">
    <source>
        <dbReference type="ARBA" id="ARBA00009409"/>
    </source>
</evidence>
<dbReference type="Gene3D" id="3.40.470.10">
    <property type="entry name" value="Uracil-DNA glycosylase-like domain"/>
    <property type="match status" value="1"/>
</dbReference>
<dbReference type="HAMAP" id="MF_00148">
    <property type="entry name" value="UDG"/>
    <property type="match status" value="1"/>
</dbReference>
<dbReference type="SUPFAM" id="SSF52141">
    <property type="entry name" value="Uracil-DNA glycosylase-like"/>
    <property type="match status" value="1"/>
</dbReference>
<dbReference type="InterPro" id="IPR015886">
    <property type="entry name" value="H2TH_FPG"/>
</dbReference>
<keyword evidence="8" id="KW-0456">Lyase</keyword>
<proteinExistence type="inferred from homology"/>
<feature type="compositionally biased region" description="Polar residues" evidence="13">
    <location>
        <begin position="421"/>
        <end position="430"/>
    </location>
</feature>
<evidence type="ECO:0000256" key="10">
    <source>
        <dbReference type="ARBA" id="ARBA00023295"/>
    </source>
</evidence>
<comment type="similarity">
    <text evidence="2 11">Belongs to the uracil-DNA glycosylase (UDG) superfamily. UNG family.</text>
</comment>
<evidence type="ECO:0000256" key="13">
    <source>
        <dbReference type="SAM" id="MobiDB-lite"/>
    </source>
</evidence>
<dbReference type="CDD" id="cd10027">
    <property type="entry name" value="UDG-F1-like"/>
    <property type="match status" value="1"/>
</dbReference>
<dbReference type="InterPro" id="IPR010979">
    <property type="entry name" value="Ribosomal_uS13-like_H2TH"/>
</dbReference>
<dbReference type="FunFam" id="3.40.470.10:FF:000001">
    <property type="entry name" value="Uracil-DNA glycosylase"/>
    <property type="match status" value="1"/>
</dbReference>
<accession>A0A7S3VH98</accession>
<keyword evidence="10" id="KW-0326">Glycosidase</keyword>
<dbReference type="GO" id="GO:0005739">
    <property type="term" value="C:mitochondrion"/>
    <property type="evidence" value="ECO:0007669"/>
    <property type="project" value="UniProtKB-SubCell"/>
</dbReference>
<protein>
    <recommendedName>
        <fullName evidence="11">Uracil-DNA glycosylase</fullName>
        <shortName evidence="11">UDG</shortName>
        <ecNumber evidence="11">3.2.2.27</ecNumber>
    </recommendedName>
</protein>
<gene>
    <name evidence="16" type="ORF">CDEB00056_LOCUS24463</name>
</gene>
<dbReference type="Pfam" id="PF06831">
    <property type="entry name" value="H2TH"/>
    <property type="match status" value="1"/>
</dbReference>
<dbReference type="AlphaFoldDB" id="A0A7S3VH98"/>
<keyword evidence="5 11" id="KW-0378">Hydrolase</keyword>
<dbReference type="SMART" id="SM00986">
    <property type="entry name" value="UDG"/>
    <property type="match status" value="1"/>
</dbReference>
<dbReference type="NCBIfam" id="NF003592">
    <property type="entry name" value="PRK05254.1-5"/>
    <property type="match status" value="1"/>
</dbReference>
<comment type="subcellular location">
    <subcellularLocation>
        <location evidence="11">Mitochondrion</location>
    </subcellularLocation>
    <subcellularLocation>
        <location evidence="11">Nucleus</location>
    </subcellularLocation>
</comment>
<evidence type="ECO:0000256" key="8">
    <source>
        <dbReference type="ARBA" id="ARBA00023239"/>
    </source>
</evidence>
<dbReference type="NCBIfam" id="NF003588">
    <property type="entry name" value="PRK05254.1-1"/>
    <property type="match status" value="1"/>
</dbReference>
<dbReference type="GO" id="GO:0008270">
    <property type="term" value="F:zinc ion binding"/>
    <property type="evidence" value="ECO:0007669"/>
    <property type="project" value="InterPro"/>
</dbReference>
<feature type="region of interest" description="Disordered" evidence="13">
    <location>
        <begin position="390"/>
        <end position="434"/>
    </location>
</feature>
<dbReference type="SMART" id="SM00987">
    <property type="entry name" value="UreE_C"/>
    <property type="match status" value="1"/>
</dbReference>
<dbReference type="SUPFAM" id="SSF81624">
    <property type="entry name" value="N-terminal domain of MutM-like DNA repair proteins"/>
    <property type="match status" value="1"/>
</dbReference>
<dbReference type="GO" id="GO:0004844">
    <property type="term" value="F:uracil DNA N-glycosylase activity"/>
    <property type="evidence" value="ECO:0007669"/>
    <property type="project" value="UniProtKB-UniRule"/>
</dbReference>
<evidence type="ECO:0000256" key="12">
    <source>
        <dbReference type="PROSITE-ProRule" id="PRU10072"/>
    </source>
</evidence>
<dbReference type="InterPro" id="IPR036895">
    <property type="entry name" value="Uracil-DNA_glycosylase-like_sf"/>
</dbReference>
<dbReference type="GO" id="GO:0097510">
    <property type="term" value="P:base-excision repair, AP site formation via deaminated base removal"/>
    <property type="evidence" value="ECO:0007669"/>
    <property type="project" value="TreeGrafter"/>
</dbReference>
<keyword evidence="11" id="KW-0496">Mitochondrion</keyword>
<evidence type="ECO:0000256" key="14">
    <source>
        <dbReference type="SAM" id="SignalP"/>
    </source>
</evidence>
<keyword evidence="11" id="KW-0539">Nucleus</keyword>
<name>A0A7S3VH98_9STRA</name>
<sequence>MRIQSSTFAMICSFVVPLFDAIGTRQAMGLSLYTSGFASRTRASMSTGRRYNGNKAYRRTTPTMMPEGPEVRTLVDQLQSGVGKRLVNLKFVSGRYTTHGSPRGFDEFRKTMTNYKTDDGINDVIQEWNCKGKFIWVSLDKGSKVNLLDEDVKDDFHRSIWITLGMSGRFQRDAFLQETNDDGKTHNQPRWYFEFLDDDSDSENETKRIYYYDTRNFGTLIFSTSRKELTDKLKTLGPDILNYSDISEEIFMAAFRKPRQTMNVCKFLMDQKKIAGVGNYLLSEALYRSNLDPFADLREISDSQAMDLYKEIIDTSAKSYESQGVTRAKGGSYRDVDGNKGRFTFQLQCYGREYCPEGRKIIRETKGPHGRTIWYVEDQLFMPRKARDKLGMPQEESGLKKRTSPSKNISSAARTVDSEVSENSGNNGTENDLDLLDSLTDESWKESLTSFLTTEKGERISRFVASERRLHPVYPPPDQVFSALNKCPLESTKVVIIGQDPYHQKGQGHGLAFSVQKGIKIPPSLRNIFKELAEDEGIFTPQHGNLESWANQGVLLLNTVLTVQHGKANSHSKMGWEDFTDEIVELLDKEKKGLVFLLWGGPAAKKGKGINQSRHTVITTSHPSPLGATKTKNPFLASRCFSRCNEALLSRGLAPIDWNVR</sequence>
<keyword evidence="9" id="KW-0511">Multifunctional enzyme</keyword>
<evidence type="ECO:0000259" key="15">
    <source>
        <dbReference type="PROSITE" id="PS51068"/>
    </source>
</evidence>
<dbReference type="InterPro" id="IPR002043">
    <property type="entry name" value="UDG_fam1"/>
</dbReference>
<dbReference type="PANTHER" id="PTHR11264">
    <property type="entry name" value="URACIL-DNA GLYCOSYLASE"/>
    <property type="match status" value="1"/>
</dbReference>
<organism evidence="16">
    <name type="scientific">Chaetoceros debilis</name>
    <dbReference type="NCBI Taxonomy" id="122233"/>
    <lineage>
        <taxon>Eukaryota</taxon>
        <taxon>Sar</taxon>
        <taxon>Stramenopiles</taxon>
        <taxon>Ochrophyta</taxon>
        <taxon>Bacillariophyta</taxon>
        <taxon>Coscinodiscophyceae</taxon>
        <taxon>Chaetocerotophycidae</taxon>
        <taxon>Chaetocerotales</taxon>
        <taxon>Chaetocerotaceae</taxon>
        <taxon>Chaetoceros</taxon>
    </lineage>
</organism>
<dbReference type="InterPro" id="IPR018085">
    <property type="entry name" value="Ura-DNA_Glyclase_AS"/>
</dbReference>
<dbReference type="NCBIfam" id="TIGR00628">
    <property type="entry name" value="ung"/>
    <property type="match status" value="1"/>
</dbReference>
<comment type="function">
    <text evidence="11">Excises uracil residues from the DNA which can arise as a result of misincorporation of dUMP residues by DNA polymerase or due to deamination of cytosine.</text>
</comment>
<feature type="signal peptide" evidence="14">
    <location>
        <begin position="1"/>
        <end position="21"/>
    </location>
</feature>
<comment type="similarity">
    <text evidence="3">Belongs to the FPG family.</text>
</comment>
<feature type="domain" description="Formamidopyrimidine-DNA glycosylase catalytic" evidence="15">
    <location>
        <begin position="66"/>
        <end position="218"/>
    </location>
</feature>
<dbReference type="EC" id="3.2.2.27" evidence="11"/>
<dbReference type="PROSITE" id="PS51068">
    <property type="entry name" value="FPG_CAT"/>
    <property type="match status" value="1"/>
</dbReference>
<keyword evidence="7 11" id="KW-0234">DNA repair</keyword>
<dbReference type="Pfam" id="PF01149">
    <property type="entry name" value="Fapy_DNA_glyco"/>
    <property type="match status" value="1"/>
</dbReference>
<evidence type="ECO:0000256" key="4">
    <source>
        <dbReference type="ARBA" id="ARBA00022763"/>
    </source>
</evidence>
<evidence type="ECO:0000256" key="5">
    <source>
        <dbReference type="ARBA" id="ARBA00022801"/>
    </source>
</evidence>
<evidence type="ECO:0000256" key="6">
    <source>
        <dbReference type="ARBA" id="ARBA00023125"/>
    </source>
</evidence>
<dbReference type="Gene3D" id="1.10.8.50">
    <property type="match status" value="1"/>
</dbReference>
<dbReference type="InterPro" id="IPR012319">
    <property type="entry name" value="FPG_cat"/>
</dbReference>
<comment type="catalytic activity">
    <reaction evidence="1 11">
        <text>Hydrolyzes single-stranded DNA or mismatched double-stranded DNA and polynucleotides, releasing free uracil.</text>
        <dbReference type="EC" id="3.2.2.27"/>
    </reaction>
</comment>
<dbReference type="PROSITE" id="PS00130">
    <property type="entry name" value="U_DNA_GLYCOSYLASE"/>
    <property type="match status" value="1"/>
</dbReference>
<reference evidence="16" key="1">
    <citation type="submission" date="2021-01" db="EMBL/GenBank/DDBJ databases">
        <authorList>
            <person name="Corre E."/>
            <person name="Pelletier E."/>
            <person name="Niang G."/>
            <person name="Scheremetjew M."/>
            <person name="Finn R."/>
            <person name="Kale V."/>
            <person name="Holt S."/>
            <person name="Cochrane G."/>
            <person name="Meng A."/>
            <person name="Brown T."/>
            <person name="Cohen L."/>
        </authorList>
    </citation>
    <scope>NUCLEOTIDE SEQUENCE</scope>
    <source>
        <strain evidence="16">MM31A-1</strain>
    </source>
</reference>
<keyword evidence="14" id="KW-0732">Signal</keyword>
<feature type="chain" id="PRO_5031019380" description="Uracil-DNA glycosylase" evidence="14">
    <location>
        <begin position="22"/>
        <end position="661"/>
    </location>
</feature>
<dbReference type="GO" id="GO:0003906">
    <property type="term" value="F:DNA-(apurinic or apyrimidinic site) endonuclease activity"/>
    <property type="evidence" value="ECO:0007669"/>
    <property type="project" value="InterPro"/>
</dbReference>
<dbReference type="SUPFAM" id="SSF46946">
    <property type="entry name" value="S13-like H2TH domain"/>
    <property type="match status" value="1"/>
</dbReference>